<dbReference type="GO" id="GO:0016787">
    <property type="term" value="F:hydrolase activity"/>
    <property type="evidence" value="ECO:0007669"/>
    <property type="project" value="UniProtKB-KW"/>
</dbReference>
<dbReference type="Proteomes" id="UP000277671">
    <property type="component" value="Unassembled WGS sequence"/>
</dbReference>
<gene>
    <name evidence="3" type="ORF">BDK92_2257</name>
</gene>
<dbReference type="SUPFAM" id="SSF53474">
    <property type="entry name" value="alpha/beta-Hydrolases"/>
    <property type="match status" value="1"/>
</dbReference>
<evidence type="ECO:0000259" key="2">
    <source>
        <dbReference type="Pfam" id="PF12697"/>
    </source>
</evidence>
<dbReference type="AlphaFoldDB" id="A0A495JHT2"/>
<evidence type="ECO:0000313" key="4">
    <source>
        <dbReference type="Proteomes" id="UP000277671"/>
    </source>
</evidence>
<keyword evidence="1" id="KW-0378">Hydrolase</keyword>
<dbReference type="OrthoDB" id="63519at2"/>
<dbReference type="PANTHER" id="PTHR43798:SF31">
    <property type="entry name" value="AB HYDROLASE SUPERFAMILY PROTEIN YCLE"/>
    <property type="match status" value="1"/>
</dbReference>
<dbReference type="InterPro" id="IPR050266">
    <property type="entry name" value="AB_hydrolase_sf"/>
</dbReference>
<evidence type="ECO:0000256" key="1">
    <source>
        <dbReference type="ARBA" id="ARBA00022801"/>
    </source>
</evidence>
<name>A0A495JHT2_9ACTN</name>
<dbReference type="PANTHER" id="PTHR43798">
    <property type="entry name" value="MONOACYLGLYCEROL LIPASE"/>
    <property type="match status" value="1"/>
</dbReference>
<protein>
    <submittedName>
        <fullName evidence="3">Pimeloyl-ACP methyl ester carboxylesterase</fullName>
    </submittedName>
</protein>
<reference evidence="3 4" key="1">
    <citation type="submission" date="2018-10" db="EMBL/GenBank/DDBJ databases">
        <title>Sequencing the genomes of 1000 actinobacteria strains.</title>
        <authorList>
            <person name="Klenk H.-P."/>
        </authorList>
    </citation>
    <scope>NUCLEOTIDE SEQUENCE [LARGE SCALE GENOMIC DNA]</scope>
    <source>
        <strain evidence="3 4">DSM 45175</strain>
    </source>
</reference>
<dbReference type="GO" id="GO:0016020">
    <property type="term" value="C:membrane"/>
    <property type="evidence" value="ECO:0007669"/>
    <property type="project" value="TreeGrafter"/>
</dbReference>
<dbReference type="InterPro" id="IPR000073">
    <property type="entry name" value="AB_hydrolase_1"/>
</dbReference>
<dbReference type="Gene3D" id="3.40.50.1820">
    <property type="entry name" value="alpha/beta hydrolase"/>
    <property type="match status" value="1"/>
</dbReference>
<accession>A0A495JHT2</accession>
<dbReference type="InterPro" id="IPR029058">
    <property type="entry name" value="AB_hydrolase_fold"/>
</dbReference>
<comment type="caution">
    <text evidence="3">The sequence shown here is derived from an EMBL/GenBank/DDBJ whole genome shotgun (WGS) entry which is preliminary data.</text>
</comment>
<evidence type="ECO:0000313" key="3">
    <source>
        <dbReference type="EMBL" id="RKR87954.1"/>
    </source>
</evidence>
<dbReference type="RefSeq" id="WP_121156643.1">
    <property type="nucleotide sequence ID" value="NZ_RBKT01000001.1"/>
</dbReference>
<keyword evidence="4" id="KW-1185">Reference proteome</keyword>
<sequence length="271" mass="28329">MRDLTVAAAGVPIAARDHDGPGSPLLLLHGAGGNLEHMETLAEALASDHRVVTADLRGHGRSGDGPWTMDAALADLDALVAELALEPPAIVGWSLGGMIATEWARRHPECPGAVSLDGVPAPAHPDQLAGLTTAHAAAELARLHAAFAATTVELARQETRPGPETVEQLRLAMAAFDLVPALRAARCPLLLVLATVDLPQQHPFRELYGAYRRGNSARIAEVAATNPRLRVIELAGTSHGMVIEQPAQLAALVNDWLAQPAGEPGGAWVTS</sequence>
<proteinExistence type="predicted"/>
<dbReference type="Pfam" id="PF12697">
    <property type="entry name" value="Abhydrolase_6"/>
    <property type="match status" value="1"/>
</dbReference>
<organism evidence="3 4">
    <name type="scientific">Micromonospora pisi</name>
    <dbReference type="NCBI Taxonomy" id="589240"/>
    <lineage>
        <taxon>Bacteria</taxon>
        <taxon>Bacillati</taxon>
        <taxon>Actinomycetota</taxon>
        <taxon>Actinomycetes</taxon>
        <taxon>Micromonosporales</taxon>
        <taxon>Micromonosporaceae</taxon>
        <taxon>Micromonospora</taxon>
    </lineage>
</organism>
<dbReference type="EMBL" id="RBKT01000001">
    <property type="protein sequence ID" value="RKR87954.1"/>
    <property type="molecule type" value="Genomic_DNA"/>
</dbReference>
<feature type="domain" description="AB hydrolase-1" evidence="2">
    <location>
        <begin position="25"/>
        <end position="251"/>
    </location>
</feature>